<keyword evidence="4" id="KW-0804">Transcription</keyword>
<dbReference type="InterPro" id="IPR000551">
    <property type="entry name" value="MerR-type_HTH_dom"/>
</dbReference>
<comment type="caution">
    <text evidence="7">The sequence shown here is derived from an EMBL/GenBank/DDBJ whole genome shotgun (WGS) entry which is preliminary data.</text>
</comment>
<accession>A0ABT2T342</accession>
<evidence type="ECO:0000259" key="6">
    <source>
        <dbReference type="PROSITE" id="PS50937"/>
    </source>
</evidence>
<feature type="domain" description="HTH merR-type" evidence="6">
    <location>
        <begin position="7"/>
        <end position="75"/>
    </location>
</feature>
<dbReference type="RefSeq" id="WP_118797946.1">
    <property type="nucleotide sequence ID" value="NZ_JAOQKJ010000007.1"/>
</dbReference>
<dbReference type="InterPro" id="IPR009061">
    <property type="entry name" value="DNA-bd_dom_put_sf"/>
</dbReference>
<evidence type="ECO:0000256" key="3">
    <source>
        <dbReference type="ARBA" id="ARBA00023125"/>
    </source>
</evidence>
<dbReference type="PANTHER" id="PTHR30204:SF69">
    <property type="entry name" value="MERR-FAMILY TRANSCRIPTIONAL REGULATOR"/>
    <property type="match status" value="1"/>
</dbReference>
<reference evidence="7 8" key="1">
    <citation type="journal article" date="2021" name="ISME Commun">
        <title>Automated analysis of genomic sequences facilitates high-throughput and comprehensive description of bacteria.</title>
        <authorList>
            <person name="Hitch T.C.A."/>
        </authorList>
    </citation>
    <scope>NUCLEOTIDE SEQUENCE [LARGE SCALE GENOMIC DNA]</scope>
    <source>
        <strain evidence="7 8">Sanger_18</strain>
    </source>
</reference>
<evidence type="ECO:0000256" key="1">
    <source>
        <dbReference type="ARBA" id="ARBA00022491"/>
    </source>
</evidence>
<dbReference type="Gene3D" id="1.10.1660.10">
    <property type="match status" value="1"/>
</dbReference>
<dbReference type="Pfam" id="PF13411">
    <property type="entry name" value="MerR_1"/>
    <property type="match status" value="1"/>
</dbReference>
<keyword evidence="8" id="KW-1185">Reference proteome</keyword>
<dbReference type="EMBL" id="JAOQKJ010000007">
    <property type="protein sequence ID" value="MCU6744677.1"/>
    <property type="molecule type" value="Genomic_DNA"/>
</dbReference>
<dbReference type="Proteomes" id="UP001652432">
    <property type="component" value="Unassembled WGS sequence"/>
</dbReference>
<evidence type="ECO:0000313" key="8">
    <source>
        <dbReference type="Proteomes" id="UP001652432"/>
    </source>
</evidence>
<proteinExistence type="predicted"/>
<evidence type="ECO:0000313" key="7">
    <source>
        <dbReference type="EMBL" id="MCU6744677.1"/>
    </source>
</evidence>
<keyword evidence="1" id="KW-0678">Repressor</keyword>
<dbReference type="PANTHER" id="PTHR30204">
    <property type="entry name" value="REDOX-CYCLING DRUG-SENSING TRANSCRIPTIONAL ACTIVATOR SOXR"/>
    <property type="match status" value="1"/>
</dbReference>
<keyword evidence="3" id="KW-0238">DNA-binding</keyword>
<dbReference type="SMART" id="SM00422">
    <property type="entry name" value="HTH_MERR"/>
    <property type="match status" value="1"/>
</dbReference>
<dbReference type="InterPro" id="IPR047057">
    <property type="entry name" value="MerR_fam"/>
</dbReference>
<dbReference type="SUPFAM" id="SSF46955">
    <property type="entry name" value="Putative DNA-binding domain"/>
    <property type="match status" value="1"/>
</dbReference>
<evidence type="ECO:0000256" key="5">
    <source>
        <dbReference type="SAM" id="MobiDB-lite"/>
    </source>
</evidence>
<organism evidence="7 8">
    <name type="scientific">Suilimivivens aceti</name>
    <dbReference type="NCBI Taxonomy" id="2981774"/>
    <lineage>
        <taxon>Bacteria</taxon>
        <taxon>Bacillati</taxon>
        <taxon>Bacillota</taxon>
        <taxon>Clostridia</taxon>
        <taxon>Lachnospirales</taxon>
        <taxon>Lachnospiraceae</taxon>
        <taxon>Suilimivivens</taxon>
    </lineage>
</organism>
<keyword evidence="2" id="KW-0805">Transcription regulation</keyword>
<feature type="compositionally biased region" description="Basic and acidic residues" evidence="5">
    <location>
        <begin position="217"/>
        <end position="228"/>
    </location>
</feature>
<evidence type="ECO:0000256" key="4">
    <source>
        <dbReference type="ARBA" id="ARBA00023163"/>
    </source>
</evidence>
<feature type="region of interest" description="Disordered" evidence="5">
    <location>
        <begin position="209"/>
        <end position="232"/>
    </location>
</feature>
<gene>
    <name evidence="7" type="ORF">OCV77_09240</name>
</gene>
<dbReference type="PROSITE" id="PS50937">
    <property type="entry name" value="HTH_MERR_2"/>
    <property type="match status" value="1"/>
</dbReference>
<name>A0ABT2T342_9FIRM</name>
<protein>
    <submittedName>
        <fullName evidence="7">Helix-turn-helix domain-containing protein</fullName>
    </submittedName>
</protein>
<evidence type="ECO:0000256" key="2">
    <source>
        <dbReference type="ARBA" id="ARBA00023015"/>
    </source>
</evidence>
<sequence>MKQAEKTYLISDAAKRVQVESHVLRYWEEELKLPIKRNEMGHRYYTEDDIRRFQEVRDLKEQGLQLKAIRNVLMREEQEGMKRHVVMVNKGEFMPVPEESREAKSLRLQQLLQNMIAEAVRSNNREMCDDIKESILKELDYQFRQQEEREEERDGQQIRRQEEYYRQLDELLRVRSKGKRWEKKNKGSTEPSADEITLFAQKRKMPEQKVQEVCGQAEERVPSADEKAGKKKGGFFLSKKRSIV</sequence>